<gene>
    <name evidence="5" type="ORF">ACFQMJ_18540</name>
</gene>
<comment type="caution">
    <text evidence="5">The sequence shown here is derived from an EMBL/GenBank/DDBJ whole genome shotgun (WGS) entry which is preliminary data.</text>
</comment>
<evidence type="ECO:0000256" key="2">
    <source>
        <dbReference type="ARBA" id="ARBA00007832"/>
    </source>
</evidence>
<evidence type="ECO:0000259" key="4">
    <source>
        <dbReference type="Pfam" id="PF06276"/>
    </source>
</evidence>
<proteinExistence type="inferred from homology"/>
<dbReference type="Proteomes" id="UP001596378">
    <property type="component" value="Unassembled WGS sequence"/>
</dbReference>
<evidence type="ECO:0000259" key="3">
    <source>
        <dbReference type="Pfam" id="PF04183"/>
    </source>
</evidence>
<comment type="pathway">
    <text evidence="1">Siderophore biosynthesis.</text>
</comment>
<organism evidence="5 6">
    <name type="scientific">Cohnella cellulosilytica</name>
    <dbReference type="NCBI Taxonomy" id="986710"/>
    <lineage>
        <taxon>Bacteria</taxon>
        <taxon>Bacillati</taxon>
        <taxon>Bacillota</taxon>
        <taxon>Bacilli</taxon>
        <taxon>Bacillales</taxon>
        <taxon>Paenibacillaceae</taxon>
        <taxon>Cohnella</taxon>
    </lineage>
</organism>
<feature type="domain" description="Aerobactin siderophore biosynthesis IucA/IucC N-terminal" evidence="3">
    <location>
        <begin position="168"/>
        <end position="395"/>
    </location>
</feature>
<dbReference type="InterPro" id="IPR037455">
    <property type="entry name" value="LucA/IucC-like"/>
</dbReference>
<dbReference type="Gene3D" id="6.10.250.3370">
    <property type="match status" value="1"/>
</dbReference>
<accession>A0ABW2FI10</accession>
<dbReference type="EMBL" id="JBHTAI010000011">
    <property type="protein sequence ID" value="MFC7150535.1"/>
    <property type="molecule type" value="Genomic_DNA"/>
</dbReference>
<feature type="domain" description="Aerobactin siderophore biosynthesis IucA/IucC-like C-terminal" evidence="4">
    <location>
        <begin position="422"/>
        <end position="582"/>
    </location>
</feature>
<protein>
    <submittedName>
        <fullName evidence="5">IucA/IucC family protein</fullName>
    </submittedName>
</protein>
<evidence type="ECO:0000256" key="1">
    <source>
        <dbReference type="ARBA" id="ARBA00004924"/>
    </source>
</evidence>
<name>A0ABW2FI10_9BACL</name>
<dbReference type="InterPro" id="IPR022770">
    <property type="entry name" value="IucA/IucC-like_C"/>
</dbReference>
<dbReference type="PANTHER" id="PTHR34384">
    <property type="entry name" value="L-2,3-DIAMINOPROPANOATE--CITRATE LIGASE"/>
    <property type="match status" value="1"/>
</dbReference>
<dbReference type="Pfam" id="PF06276">
    <property type="entry name" value="FhuF"/>
    <property type="match status" value="1"/>
</dbReference>
<dbReference type="Gene3D" id="1.10.510.40">
    <property type="match status" value="1"/>
</dbReference>
<dbReference type="PANTHER" id="PTHR34384:SF5">
    <property type="entry name" value="L-2,3-DIAMINOPROPANOATE--CITRATE LIGASE"/>
    <property type="match status" value="1"/>
</dbReference>
<evidence type="ECO:0000313" key="5">
    <source>
        <dbReference type="EMBL" id="MFC7150535.1"/>
    </source>
</evidence>
<sequence>MLQTEQRKRPGKALQTNRIGSAGAEELALRATLRALLNCYFREKGIADPRTEKREGMGPSEPGETFAISWDSGGGITVEGTLAYSSRIGQHDYGPAFEEIGPDGTRRPLSSERLIALLLEDASRSGPPDSRAANLIAVGERVENSLRNMGRYIDQAWRRESGEDAPLDFIRSEQSLLCGHPFHPYPKSSEGFAEDELGRYSPELGASFRLCYIAVHRRYVSEEWAGEEMQIPPSDAAALARERLGGRAEEYALLPMHPWQMAFLLRQPGLQELIGRSEIVDLGPAGPVVYPTSSVRTVWDPDTGDGYKLPLHVRITNLVRDNTPEQARRTLDAARIVRRLGDEPGGEGFVILAETGCSQVSFETEAAAEWSAGFTVIHRPLHFPKETTFVLASLLEPTPGQKEPKLANAVRHGSGGTLPDWSEWLERYLELSLLPLLRLAAERGVGFEAHLQNSLLTLKQGWPDRFYVRDLEGVSVDRRKAAEAGWTGSLVDENSPVLYEAAEVWHRTKYYFVVNHLGSLIHAIAAYAGEDERVYWAVVSRLLRRERQRSSGRLGELIDDLLGGDTLPAKANLMSCMAGRGETPLFVPIPNPIKETRIHD</sequence>
<evidence type="ECO:0000313" key="6">
    <source>
        <dbReference type="Proteomes" id="UP001596378"/>
    </source>
</evidence>
<dbReference type="RefSeq" id="WP_378052926.1">
    <property type="nucleotide sequence ID" value="NZ_JBHMDN010000069.1"/>
</dbReference>
<dbReference type="InterPro" id="IPR007310">
    <property type="entry name" value="Aerobactin_biosyn_IucA/IucC_N"/>
</dbReference>
<reference evidence="6" key="1">
    <citation type="journal article" date="2019" name="Int. J. Syst. Evol. Microbiol.">
        <title>The Global Catalogue of Microorganisms (GCM) 10K type strain sequencing project: providing services to taxonomists for standard genome sequencing and annotation.</title>
        <authorList>
            <consortium name="The Broad Institute Genomics Platform"/>
            <consortium name="The Broad Institute Genome Sequencing Center for Infectious Disease"/>
            <person name="Wu L."/>
            <person name="Ma J."/>
        </authorList>
    </citation>
    <scope>NUCLEOTIDE SEQUENCE [LARGE SCALE GENOMIC DNA]</scope>
    <source>
        <strain evidence="6">KCTC 12907</strain>
    </source>
</reference>
<dbReference type="Pfam" id="PF04183">
    <property type="entry name" value="IucA_IucC"/>
    <property type="match status" value="1"/>
</dbReference>
<keyword evidence="6" id="KW-1185">Reference proteome</keyword>
<comment type="similarity">
    <text evidence="2">Belongs to the IucA/IucC family.</text>
</comment>